<feature type="binding site" evidence="7">
    <location>
        <position position="312"/>
    </location>
    <ligand>
        <name>ATP</name>
        <dbReference type="ChEBI" id="CHEBI:30616"/>
    </ligand>
</feature>
<dbReference type="EMBL" id="JACJQH010000039">
    <property type="protein sequence ID" value="MBD2198314.1"/>
    <property type="molecule type" value="Genomic_DNA"/>
</dbReference>
<evidence type="ECO:0000256" key="3">
    <source>
        <dbReference type="ARBA" id="ARBA00022741"/>
    </source>
</evidence>
<evidence type="ECO:0000259" key="9">
    <source>
        <dbReference type="Pfam" id="PF00370"/>
    </source>
</evidence>
<comment type="similarity">
    <text evidence="1 7 8">Belongs to the FGGY kinase family.</text>
</comment>
<feature type="binding site" evidence="7">
    <location>
        <position position="13"/>
    </location>
    <ligand>
        <name>ATP</name>
        <dbReference type="ChEBI" id="CHEBI:30616"/>
    </ligand>
</feature>
<dbReference type="GO" id="GO:0004370">
    <property type="term" value="F:glycerol kinase activity"/>
    <property type="evidence" value="ECO:0007669"/>
    <property type="project" value="UniProtKB-EC"/>
</dbReference>
<feature type="binding site" evidence="7">
    <location>
        <position position="14"/>
    </location>
    <ligand>
        <name>ATP</name>
        <dbReference type="ChEBI" id="CHEBI:30616"/>
    </ligand>
</feature>
<feature type="binding site" evidence="7">
    <location>
        <position position="12"/>
    </location>
    <ligand>
        <name>ADP</name>
        <dbReference type="ChEBI" id="CHEBI:456216"/>
    </ligand>
</feature>
<dbReference type="SUPFAM" id="SSF53067">
    <property type="entry name" value="Actin-like ATPase domain"/>
    <property type="match status" value="2"/>
</dbReference>
<dbReference type="CDD" id="cd07786">
    <property type="entry name" value="FGGY_EcGK_like"/>
    <property type="match status" value="1"/>
</dbReference>
<dbReference type="Pfam" id="PF02782">
    <property type="entry name" value="FGGY_C"/>
    <property type="match status" value="1"/>
</dbReference>
<name>A0ABR8AEG4_9CYAN</name>
<feature type="binding site" evidence="7">
    <location>
        <position position="12"/>
    </location>
    <ligand>
        <name>ATP</name>
        <dbReference type="ChEBI" id="CHEBI:30616"/>
    </ligand>
</feature>
<keyword evidence="12" id="KW-1185">Reference proteome</keyword>
<dbReference type="PIRSF" id="PIRSF000538">
    <property type="entry name" value="GlpK"/>
    <property type="match status" value="1"/>
</dbReference>
<evidence type="ECO:0000256" key="7">
    <source>
        <dbReference type="HAMAP-Rule" id="MF_00186"/>
    </source>
</evidence>
<dbReference type="Pfam" id="PF00370">
    <property type="entry name" value="FGGY_N"/>
    <property type="match status" value="1"/>
</dbReference>
<feature type="binding site" evidence="7">
    <location>
        <position position="243"/>
    </location>
    <ligand>
        <name>glycerol</name>
        <dbReference type="ChEBI" id="CHEBI:17754"/>
    </ligand>
</feature>
<comment type="activity regulation">
    <text evidence="7">Inhibited by fructose 1,6-bisphosphate (FBP).</text>
</comment>
<dbReference type="InterPro" id="IPR043129">
    <property type="entry name" value="ATPase_NBD"/>
</dbReference>
<reference evidence="11 12" key="1">
    <citation type="journal article" date="2020" name="ISME J.">
        <title>Comparative genomics reveals insights into cyanobacterial evolution and habitat adaptation.</title>
        <authorList>
            <person name="Chen M.Y."/>
            <person name="Teng W.K."/>
            <person name="Zhao L."/>
            <person name="Hu C.X."/>
            <person name="Zhou Y.K."/>
            <person name="Han B.P."/>
            <person name="Song L.R."/>
            <person name="Shu W.S."/>
        </authorList>
    </citation>
    <scope>NUCLEOTIDE SEQUENCE [LARGE SCALE GENOMIC DNA]</scope>
    <source>
        <strain evidence="11 12">FACHB-288</strain>
    </source>
</reference>
<comment type="caution">
    <text evidence="11">The sequence shown here is derived from an EMBL/GenBank/DDBJ whole genome shotgun (WGS) entry which is preliminary data.</text>
</comment>
<evidence type="ECO:0000259" key="10">
    <source>
        <dbReference type="Pfam" id="PF02782"/>
    </source>
</evidence>
<feature type="binding site" evidence="7">
    <location>
        <position position="83"/>
    </location>
    <ligand>
        <name>sn-glycerol 3-phosphate</name>
        <dbReference type="ChEBI" id="CHEBI:57597"/>
    </ligand>
</feature>
<dbReference type="PROSITE" id="PS00933">
    <property type="entry name" value="FGGY_KINASES_1"/>
    <property type="match status" value="1"/>
</dbReference>
<feature type="binding site" evidence="7">
    <location>
        <position position="134"/>
    </location>
    <ligand>
        <name>glycerol</name>
        <dbReference type="ChEBI" id="CHEBI:17754"/>
    </ligand>
</feature>
<dbReference type="HAMAP" id="MF_00186">
    <property type="entry name" value="Glycerol_kin"/>
    <property type="match status" value="1"/>
</dbReference>
<feature type="binding site" evidence="7">
    <location>
        <position position="16"/>
    </location>
    <ligand>
        <name>ADP</name>
        <dbReference type="ChEBI" id="CHEBI:456216"/>
    </ligand>
</feature>
<keyword evidence="5 7" id="KW-0319">Glycerol metabolism</keyword>
<evidence type="ECO:0000313" key="11">
    <source>
        <dbReference type="EMBL" id="MBD2198314.1"/>
    </source>
</evidence>
<dbReference type="NCBIfam" id="NF000756">
    <property type="entry name" value="PRK00047.1"/>
    <property type="match status" value="1"/>
</dbReference>
<evidence type="ECO:0000313" key="12">
    <source>
        <dbReference type="Proteomes" id="UP000658514"/>
    </source>
</evidence>
<feature type="binding site" evidence="7">
    <location>
        <position position="413"/>
    </location>
    <ligand>
        <name>ADP</name>
        <dbReference type="ChEBI" id="CHEBI:456216"/>
    </ligand>
</feature>
<feature type="binding site" evidence="7">
    <location>
        <position position="12"/>
    </location>
    <ligand>
        <name>sn-glycerol 3-phosphate</name>
        <dbReference type="ChEBI" id="CHEBI:57597"/>
    </ligand>
</feature>
<protein>
    <recommendedName>
        <fullName evidence="7">Glycerol kinase</fullName>
        <ecNumber evidence="7">2.7.1.30</ecNumber>
    </recommendedName>
    <alternativeName>
        <fullName evidence="7">ATP:glycerol 3-phosphotransferase</fullName>
    </alternativeName>
    <alternativeName>
        <fullName evidence="7">Glycerokinase</fullName>
        <shortName evidence="7">GK</shortName>
    </alternativeName>
</protein>
<dbReference type="PROSITE" id="PS00445">
    <property type="entry name" value="FGGY_KINASES_2"/>
    <property type="match status" value="1"/>
</dbReference>
<feature type="binding site" evidence="7">
    <location>
        <position position="82"/>
    </location>
    <ligand>
        <name>sn-glycerol 3-phosphate</name>
        <dbReference type="ChEBI" id="CHEBI:57597"/>
    </ligand>
</feature>
<feature type="binding site" evidence="7">
    <location>
        <position position="243"/>
    </location>
    <ligand>
        <name>sn-glycerol 3-phosphate</name>
        <dbReference type="ChEBI" id="CHEBI:57597"/>
    </ligand>
</feature>
<dbReference type="InterPro" id="IPR005999">
    <property type="entry name" value="Glycerol_kin"/>
</dbReference>
<keyword evidence="4 7" id="KW-0418">Kinase</keyword>
<evidence type="ECO:0000256" key="5">
    <source>
        <dbReference type="ARBA" id="ARBA00022798"/>
    </source>
</evidence>
<feature type="binding site" evidence="7">
    <location>
        <position position="265"/>
    </location>
    <ligand>
        <name>ADP</name>
        <dbReference type="ChEBI" id="CHEBI:456216"/>
    </ligand>
</feature>
<feature type="binding site" evidence="7">
    <location>
        <position position="265"/>
    </location>
    <ligand>
        <name>ATP</name>
        <dbReference type="ChEBI" id="CHEBI:30616"/>
    </ligand>
</feature>
<feature type="binding site" evidence="7">
    <location>
        <position position="82"/>
    </location>
    <ligand>
        <name>glycerol</name>
        <dbReference type="ChEBI" id="CHEBI:17754"/>
    </ligand>
</feature>
<comment type="pathway">
    <text evidence="7">Polyol metabolism; glycerol degradation via glycerol kinase pathway; sn-glycerol 3-phosphate from glycerol: step 1/1.</text>
</comment>
<dbReference type="InterPro" id="IPR018484">
    <property type="entry name" value="FGGY_N"/>
</dbReference>
<dbReference type="PANTHER" id="PTHR10196">
    <property type="entry name" value="SUGAR KINASE"/>
    <property type="match status" value="1"/>
</dbReference>
<dbReference type="Proteomes" id="UP000658514">
    <property type="component" value="Unassembled WGS sequence"/>
</dbReference>
<feature type="binding site" evidence="7">
    <location>
        <position position="308"/>
    </location>
    <ligand>
        <name>ADP</name>
        <dbReference type="ChEBI" id="CHEBI:456216"/>
    </ligand>
</feature>
<dbReference type="RefSeq" id="WP_190545819.1">
    <property type="nucleotide sequence ID" value="NZ_CAWPNO010000072.1"/>
</dbReference>
<evidence type="ECO:0000256" key="2">
    <source>
        <dbReference type="ARBA" id="ARBA00022679"/>
    </source>
</evidence>
<dbReference type="Gene3D" id="3.30.420.40">
    <property type="match status" value="2"/>
</dbReference>
<feature type="binding site" evidence="7">
    <location>
        <position position="409"/>
    </location>
    <ligand>
        <name>ADP</name>
        <dbReference type="ChEBI" id="CHEBI:456216"/>
    </ligand>
</feature>
<comment type="catalytic activity">
    <reaction evidence="7">
        <text>glycerol + ATP = sn-glycerol 3-phosphate + ADP + H(+)</text>
        <dbReference type="Rhea" id="RHEA:21644"/>
        <dbReference type="ChEBI" id="CHEBI:15378"/>
        <dbReference type="ChEBI" id="CHEBI:17754"/>
        <dbReference type="ChEBI" id="CHEBI:30616"/>
        <dbReference type="ChEBI" id="CHEBI:57597"/>
        <dbReference type="ChEBI" id="CHEBI:456216"/>
        <dbReference type="EC" id="2.7.1.30"/>
    </reaction>
</comment>
<feature type="binding site" evidence="7">
    <location>
        <position position="83"/>
    </location>
    <ligand>
        <name>glycerol</name>
        <dbReference type="ChEBI" id="CHEBI:17754"/>
    </ligand>
</feature>
<evidence type="ECO:0000256" key="6">
    <source>
        <dbReference type="ARBA" id="ARBA00022840"/>
    </source>
</evidence>
<organism evidence="11 12">
    <name type="scientific">Calothrix parietina FACHB-288</name>
    <dbReference type="NCBI Taxonomy" id="2692896"/>
    <lineage>
        <taxon>Bacteria</taxon>
        <taxon>Bacillati</taxon>
        <taxon>Cyanobacteriota</taxon>
        <taxon>Cyanophyceae</taxon>
        <taxon>Nostocales</taxon>
        <taxon>Calotrichaceae</taxon>
        <taxon>Calothrix</taxon>
    </lineage>
</organism>
<dbReference type="PANTHER" id="PTHR10196:SF69">
    <property type="entry name" value="GLYCEROL KINASE"/>
    <property type="match status" value="1"/>
</dbReference>
<proteinExistence type="inferred from homology"/>
<feature type="domain" description="Carbohydrate kinase FGGY C-terminal" evidence="10">
    <location>
        <begin position="260"/>
        <end position="448"/>
    </location>
</feature>
<dbReference type="InterPro" id="IPR018483">
    <property type="entry name" value="Carb_kinase_FGGY_CS"/>
</dbReference>
<sequence length="494" mass="54616">MTKYILAFDQGTTSSRSIIFNRNGDILTIAQKEFPQIFPQPGWVEHNPEEIWSSQVGVANEALARIGIKASDIAAIGITNQRETTLVWERQTGKPIYHAIVWQDRRTAAECDRLKAAGYETIFQQKTGLVIDAYFSGTKIKWLLDNVPEAREKAERGELAFGTVDSWLIWKLTQGELHVTDVTNASRTLLFNIHTQQWDDELLTILDIPRSLLPQVQSSSQVYGYTSEGLFGSRIPIAGIAGDQQAATFGQASLECGMAKNTYGTGCFLLLNIGNQPMLSQHKLLTTIAWSINGRTNYALEGSVFVAGAVVQWLRDGLGIIKHSADVETLASNVPDNGGVYFVPAFVGLGAPYWDSYARGTIVGLTRGSTSAHIARAALESIAYQTADVIEAMRQDSQLELSELRVDGGASRNDLLMQFQADILGVPVVRPRITETTALGAAYLAGLAVGYWQSEAEITQQWQVEKRFEPTMNQEQRLTLLHAWRQAIAQTRHR</sequence>
<gene>
    <name evidence="7 11" type="primary">glpK</name>
    <name evidence="11" type="ORF">H6G24_22880</name>
</gene>
<keyword evidence="6 7" id="KW-0067">ATP-binding</keyword>
<evidence type="ECO:0000256" key="8">
    <source>
        <dbReference type="RuleBase" id="RU003733"/>
    </source>
</evidence>
<evidence type="ECO:0000256" key="4">
    <source>
        <dbReference type="ARBA" id="ARBA00022777"/>
    </source>
</evidence>
<evidence type="ECO:0000256" key="1">
    <source>
        <dbReference type="ARBA" id="ARBA00009156"/>
    </source>
</evidence>
<comment type="function">
    <text evidence="7">Key enzyme in the regulation of glycerol uptake and metabolism. Catalyzes the phosphorylation of glycerol to yield sn-glycerol 3-phosphate.</text>
</comment>
<feature type="binding site" evidence="7">
    <location>
        <position position="409"/>
    </location>
    <ligand>
        <name>ATP</name>
        <dbReference type="ChEBI" id="CHEBI:30616"/>
    </ligand>
</feature>
<feature type="binding site" evidence="7">
    <location>
        <position position="244"/>
    </location>
    <ligand>
        <name>glycerol</name>
        <dbReference type="ChEBI" id="CHEBI:17754"/>
    </ligand>
</feature>
<keyword evidence="3 7" id="KW-0547">Nucleotide-binding</keyword>
<keyword evidence="2 7" id="KW-0808">Transferase</keyword>
<dbReference type="EC" id="2.7.1.30" evidence="7"/>
<feature type="binding site" evidence="7">
    <location>
        <position position="134"/>
    </location>
    <ligand>
        <name>sn-glycerol 3-phosphate</name>
        <dbReference type="ChEBI" id="CHEBI:57597"/>
    </ligand>
</feature>
<feature type="binding site" evidence="7">
    <location>
        <position position="308"/>
    </location>
    <ligand>
        <name>ATP</name>
        <dbReference type="ChEBI" id="CHEBI:30616"/>
    </ligand>
</feature>
<dbReference type="NCBIfam" id="TIGR01311">
    <property type="entry name" value="glycerol_kin"/>
    <property type="match status" value="1"/>
</dbReference>
<dbReference type="InterPro" id="IPR000577">
    <property type="entry name" value="Carb_kinase_FGGY"/>
</dbReference>
<accession>A0ABR8AEG4</accession>
<dbReference type="InterPro" id="IPR018485">
    <property type="entry name" value="FGGY_C"/>
</dbReference>
<feature type="domain" description="Carbohydrate kinase FGGY N-terminal" evidence="9">
    <location>
        <begin position="4"/>
        <end position="250"/>
    </location>
</feature>